<protein>
    <submittedName>
        <fullName evidence="1">Uncharacterized protein</fullName>
    </submittedName>
</protein>
<evidence type="ECO:0000313" key="1">
    <source>
        <dbReference type="EMBL" id="JAA86069.1"/>
    </source>
</evidence>
<dbReference type="EMBL" id="GAIX01006491">
    <property type="protein sequence ID" value="JAA86069.1"/>
    <property type="molecule type" value="Transcribed_RNA"/>
</dbReference>
<reference evidence="1" key="2">
    <citation type="submission" date="2013-05" db="EMBL/GenBank/DDBJ databases">
        <authorList>
            <person name="Carter J.-M."/>
            <person name="Baker S.C."/>
            <person name="Pink R."/>
            <person name="Carter D.R.F."/>
            <person name="Collins A."/>
            <person name="Tomlin J."/>
            <person name="Gibbs M."/>
            <person name="Breuker C.J."/>
        </authorList>
    </citation>
    <scope>NUCLEOTIDE SEQUENCE</scope>
    <source>
        <tissue evidence="1">Ovary</tissue>
    </source>
</reference>
<reference evidence="1" key="1">
    <citation type="journal article" date="2013" name="BMC Genomics">
        <title>Unscrambling butterfly oogenesis.</title>
        <authorList>
            <person name="Carter J.M."/>
            <person name="Baker S.C."/>
            <person name="Pink R."/>
            <person name="Carter D.R."/>
            <person name="Collins A."/>
            <person name="Tomlin J."/>
            <person name="Gibbs M."/>
            <person name="Breuker C.J."/>
        </authorList>
    </citation>
    <scope>NUCLEOTIDE SEQUENCE</scope>
    <source>
        <tissue evidence="1">Ovary</tissue>
    </source>
</reference>
<dbReference type="AlphaFoldDB" id="S4P791"/>
<sequence length="69" mass="8467">MSQRHLVVFHRNTFLFKILYRLGSMESEVKNLSFHLWHYLQGYFGKSYFPSDHFDNFAVLYIHSQIYNF</sequence>
<name>S4P791_9NEOP</name>
<accession>S4P791</accession>
<proteinExistence type="predicted"/>
<organism evidence="1">
    <name type="scientific">Pararge aegeria</name>
    <name type="common">speckled wood butterfly</name>
    <dbReference type="NCBI Taxonomy" id="116150"/>
    <lineage>
        <taxon>Eukaryota</taxon>
        <taxon>Metazoa</taxon>
        <taxon>Ecdysozoa</taxon>
        <taxon>Arthropoda</taxon>
        <taxon>Hexapoda</taxon>
        <taxon>Insecta</taxon>
        <taxon>Pterygota</taxon>
        <taxon>Neoptera</taxon>
        <taxon>Endopterygota</taxon>
        <taxon>Lepidoptera</taxon>
        <taxon>Glossata</taxon>
        <taxon>Ditrysia</taxon>
        <taxon>Papilionoidea</taxon>
        <taxon>Nymphalidae</taxon>
        <taxon>Satyrinae</taxon>
        <taxon>Satyrini</taxon>
        <taxon>Parargina</taxon>
        <taxon>Pararge</taxon>
    </lineage>
</organism>